<dbReference type="OrthoDB" id="6509413at2759"/>
<evidence type="ECO:0000256" key="7">
    <source>
        <dbReference type="ARBA" id="ARBA00023242"/>
    </source>
</evidence>
<evidence type="ECO:0000256" key="2">
    <source>
        <dbReference type="ARBA" id="ARBA00004123"/>
    </source>
</evidence>
<sequence length="385" mass="44136">MGLRTARGVVHSPPSRASDTPAWGMRTCIPSITQLKHKMYEPDADDPEDENPLMLMDPLHPAYEYNRECQRQKYLLIIRRRRLRDESDPFDVTYAAFKKVCRLSQDLVFSVIDLIRPFMRRRSSPLAAPLELKVLSVLSFYATGSYQSPTGRQYDCPIAQPTLSAYIEEVTNALNEDEILGRLIRFPINVQELNYIIERNQALGGQIPDVAGYTDGTLVKVVKPSLANNPQAFIGRKRVPCINVQITCDRRLYVTNVLANFPGATNDSFIFSGCGLRLRMYRLFHERRCHLLGDSGYALEPWMIVPFEQPQEDTPEGRFNKVHSRDRNVVERCIGNIKERFRCIHDERVAHYDYIKASKFVNAVVVLHNICVLANLPGYIDENEQ</sequence>
<dbReference type="AlphaFoldDB" id="A0A6P8YZA5"/>
<reference evidence="11" key="1">
    <citation type="submission" date="2025-08" db="UniProtKB">
        <authorList>
            <consortium name="RefSeq"/>
        </authorList>
    </citation>
    <scope>IDENTIFICATION</scope>
    <source>
        <tissue evidence="11">Total insect</tissue>
    </source>
</reference>
<evidence type="ECO:0000313" key="10">
    <source>
        <dbReference type="Proteomes" id="UP000515158"/>
    </source>
</evidence>
<comment type="subcellular location">
    <subcellularLocation>
        <location evidence="2">Nucleus</location>
    </subcellularLocation>
</comment>
<evidence type="ECO:0000256" key="4">
    <source>
        <dbReference type="ARBA" id="ARBA00022722"/>
    </source>
</evidence>
<evidence type="ECO:0000256" key="1">
    <source>
        <dbReference type="ARBA" id="ARBA00001968"/>
    </source>
</evidence>
<evidence type="ECO:0000256" key="3">
    <source>
        <dbReference type="ARBA" id="ARBA00006958"/>
    </source>
</evidence>
<keyword evidence="6" id="KW-0378">Hydrolase</keyword>
<evidence type="ECO:0000256" key="6">
    <source>
        <dbReference type="ARBA" id="ARBA00022801"/>
    </source>
</evidence>
<dbReference type="GO" id="GO:0016787">
    <property type="term" value="F:hydrolase activity"/>
    <property type="evidence" value="ECO:0007669"/>
    <property type="project" value="UniProtKB-KW"/>
</dbReference>
<dbReference type="RefSeq" id="XP_034245508.1">
    <property type="nucleotide sequence ID" value="XM_034389617.1"/>
</dbReference>
<dbReference type="InterPro" id="IPR045249">
    <property type="entry name" value="HARBI1-like"/>
</dbReference>
<dbReference type="KEGG" id="tpal:117647719"/>
<feature type="domain" description="DDE Tnp4" evidence="9">
    <location>
        <begin position="215"/>
        <end position="369"/>
    </location>
</feature>
<keyword evidence="10" id="KW-1185">Reference proteome</keyword>
<dbReference type="InParanoid" id="A0A6P8YZA5"/>
<organism evidence="11">
    <name type="scientific">Thrips palmi</name>
    <name type="common">Melon thrips</name>
    <dbReference type="NCBI Taxonomy" id="161013"/>
    <lineage>
        <taxon>Eukaryota</taxon>
        <taxon>Metazoa</taxon>
        <taxon>Ecdysozoa</taxon>
        <taxon>Arthropoda</taxon>
        <taxon>Hexapoda</taxon>
        <taxon>Insecta</taxon>
        <taxon>Pterygota</taxon>
        <taxon>Neoptera</taxon>
        <taxon>Paraneoptera</taxon>
        <taxon>Thysanoptera</taxon>
        <taxon>Terebrantia</taxon>
        <taxon>Thripoidea</taxon>
        <taxon>Thripidae</taxon>
        <taxon>Thrips</taxon>
    </lineage>
</organism>
<dbReference type="GO" id="GO:0005634">
    <property type="term" value="C:nucleus"/>
    <property type="evidence" value="ECO:0007669"/>
    <property type="project" value="UniProtKB-SubCell"/>
</dbReference>
<dbReference type="Pfam" id="PF13359">
    <property type="entry name" value="DDE_Tnp_4"/>
    <property type="match status" value="1"/>
</dbReference>
<keyword evidence="7" id="KW-0539">Nucleus</keyword>
<dbReference type="PANTHER" id="PTHR22930">
    <property type="match status" value="1"/>
</dbReference>
<dbReference type="InterPro" id="IPR027806">
    <property type="entry name" value="HARBI1_dom"/>
</dbReference>
<proteinExistence type="inferred from homology"/>
<keyword evidence="4" id="KW-0540">Nuclease</keyword>
<comment type="similarity">
    <text evidence="3">Belongs to the HARBI1 family.</text>
</comment>
<feature type="region of interest" description="Disordered" evidence="8">
    <location>
        <begin position="1"/>
        <end position="22"/>
    </location>
</feature>
<dbReference type="PANTHER" id="PTHR22930:SF85">
    <property type="entry name" value="GH03217P-RELATED"/>
    <property type="match status" value="1"/>
</dbReference>
<protein>
    <submittedName>
        <fullName evidence="11">Nuclease HARBI1</fullName>
    </submittedName>
</protein>
<accession>A0A6P8YZA5</accession>
<evidence type="ECO:0000259" key="9">
    <source>
        <dbReference type="Pfam" id="PF13359"/>
    </source>
</evidence>
<dbReference type="Proteomes" id="UP000515158">
    <property type="component" value="Unplaced"/>
</dbReference>
<dbReference type="GeneID" id="117647719"/>
<dbReference type="GO" id="GO:0004518">
    <property type="term" value="F:nuclease activity"/>
    <property type="evidence" value="ECO:0007669"/>
    <property type="project" value="UniProtKB-KW"/>
</dbReference>
<dbReference type="GO" id="GO:0046872">
    <property type="term" value="F:metal ion binding"/>
    <property type="evidence" value="ECO:0007669"/>
    <property type="project" value="UniProtKB-KW"/>
</dbReference>
<name>A0A6P8YZA5_THRPL</name>
<evidence type="ECO:0000313" key="11">
    <source>
        <dbReference type="RefSeq" id="XP_034245508.1"/>
    </source>
</evidence>
<evidence type="ECO:0000256" key="8">
    <source>
        <dbReference type="SAM" id="MobiDB-lite"/>
    </source>
</evidence>
<gene>
    <name evidence="11" type="primary">LOC117647719</name>
</gene>
<evidence type="ECO:0000256" key="5">
    <source>
        <dbReference type="ARBA" id="ARBA00022723"/>
    </source>
</evidence>
<keyword evidence="5" id="KW-0479">Metal-binding</keyword>
<comment type="cofactor">
    <cofactor evidence="1">
        <name>a divalent metal cation</name>
        <dbReference type="ChEBI" id="CHEBI:60240"/>
    </cofactor>
</comment>